<dbReference type="RefSeq" id="WP_202952607.1">
    <property type="nucleotide sequence ID" value="NZ_JAPCID010000031.1"/>
</dbReference>
<evidence type="ECO:0008006" key="3">
    <source>
        <dbReference type="Google" id="ProtNLM"/>
    </source>
</evidence>
<organism evidence="1 2">
    <name type="scientific">Solirubrobacter deserti</name>
    <dbReference type="NCBI Taxonomy" id="2282478"/>
    <lineage>
        <taxon>Bacteria</taxon>
        <taxon>Bacillati</taxon>
        <taxon>Actinomycetota</taxon>
        <taxon>Thermoleophilia</taxon>
        <taxon>Solirubrobacterales</taxon>
        <taxon>Solirubrobacteraceae</taxon>
        <taxon>Solirubrobacter</taxon>
    </lineage>
</organism>
<dbReference type="EMBL" id="JAPCID010000031">
    <property type="protein sequence ID" value="MDA0139926.1"/>
    <property type="molecule type" value="Genomic_DNA"/>
</dbReference>
<accession>A0ABT4RNP2</accession>
<proteinExistence type="predicted"/>
<name>A0ABT4RNP2_9ACTN</name>
<reference evidence="1" key="1">
    <citation type="submission" date="2022-10" db="EMBL/GenBank/DDBJ databases">
        <title>The WGS of Solirubrobacter sp. CPCC 204708.</title>
        <authorList>
            <person name="Jiang Z."/>
        </authorList>
    </citation>
    <scope>NUCLEOTIDE SEQUENCE</scope>
    <source>
        <strain evidence="1">CPCC 204708</strain>
    </source>
</reference>
<gene>
    <name evidence="1" type="ORF">OJ962_20655</name>
</gene>
<comment type="caution">
    <text evidence="1">The sequence shown here is derived from an EMBL/GenBank/DDBJ whole genome shotgun (WGS) entry which is preliminary data.</text>
</comment>
<evidence type="ECO:0000313" key="2">
    <source>
        <dbReference type="Proteomes" id="UP001147700"/>
    </source>
</evidence>
<evidence type="ECO:0000313" key="1">
    <source>
        <dbReference type="EMBL" id="MDA0139926.1"/>
    </source>
</evidence>
<sequence>MSLTSAEATFWSSLPVGVTDAQVVAAWAAAANDVWRDETHVADGHAEFLFNSGHVRTTVAECVLLVAPVWTTTDFLTAVTKTSFGLNLGWALHTRTLDALTGGRWENPLFGEQAVRRWSEREQLRRQAHVDPAALDAVRIDREERFALERDRVSGRTFVSVAVSHSAVEWSEWYEVDGATFEGFLADPAAGRAFVARVRNGELEHLRRSPSGASR</sequence>
<dbReference type="Proteomes" id="UP001147700">
    <property type="component" value="Unassembled WGS sequence"/>
</dbReference>
<protein>
    <recommendedName>
        <fullName evidence="3">KTSC domain-containing protein</fullName>
    </recommendedName>
</protein>
<keyword evidence="2" id="KW-1185">Reference proteome</keyword>